<feature type="domain" description="DipZ thioredoxin-like C-terminal" evidence="1">
    <location>
        <begin position="3"/>
        <end position="57"/>
    </location>
</feature>
<sequence>MVGGTGTLTVTKDDEAKRLSVTGPPKMHQIVADDAGRNGHLEVRLSRGLQAYSFTYG</sequence>
<name>A0A7I7YR18_9MYCO</name>
<gene>
    <name evidence="2" type="ORF">MPRM_10080</name>
</gene>
<dbReference type="EMBL" id="AP022614">
    <property type="protein sequence ID" value="BBZ43727.1"/>
    <property type="molecule type" value="Genomic_DNA"/>
</dbReference>
<dbReference type="AlphaFoldDB" id="A0A7I7YR18"/>
<dbReference type="Gene3D" id="2.60.120.260">
    <property type="entry name" value="Galactose-binding domain-like"/>
    <property type="match status" value="1"/>
</dbReference>
<evidence type="ECO:0000313" key="2">
    <source>
        <dbReference type="EMBL" id="BBZ43727.1"/>
    </source>
</evidence>
<reference evidence="2 3" key="1">
    <citation type="journal article" date="2019" name="Emerg. Microbes Infect.">
        <title>Comprehensive subspecies identification of 175 nontuberculous mycobacteria species based on 7547 genomic profiles.</title>
        <authorList>
            <person name="Matsumoto Y."/>
            <person name="Kinjo T."/>
            <person name="Motooka D."/>
            <person name="Nabeya D."/>
            <person name="Jung N."/>
            <person name="Uechi K."/>
            <person name="Horii T."/>
            <person name="Iida T."/>
            <person name="Fujita J."/>
            <person name="Nakamura S."/>
        </authorList>
    </citation>
    <scope>NUCLEOTIDE SEQUENCE [LARGE SCALE GENOMIC DNA]</scope>
    <source>
        <strain evidence="2 3">JCM 14742</strain>
    </source>
</reference>
<dbReference type="InterPro" id="IPR041017">
    <property type="entry name" value="Thioredoxin_10"/>
</dbReference>
<organism evidence="2 3">
    <name type="scientific">Mycobacterium parmense</name>
    <dbReference type="NCBI Taxonomy" id="185642"/>
    <lineage>
        <taxon>Bacteria</taxon>
        <taxon>Bacillati</taxon>
        <taxon>Actinomycetota</taxon>
        <taxon>Actinomycetes</taxon>
        <taxon>Mycobacteriales</taxon>
        <taxon>Mycobacteriaceae</taxon>
        <taxon>Mycobacterium</taxon>
        <taxon>Mycobacterium simiae complex</taxon>
    </lineage>
</organism>
<evidence type="ECO:0000259" key="1">
    <source>
        <dbReference type="Pfam" id="PF17991"/>
    </source>
</evidence>
<keyword evidence="3" id="KW-1185">Reference proteome</keyword>
<evidence type="ECO:0000313" key="3">
    <source>
        <dbReference type="Proteomes" id="UP000467105"/>
    </source>
</evidence>
<protein>
    <recommendedName>
        <fullName evidence="1">DipZ thioredoxin-like C-terminal domain-containing protein</fullName>
    </recommendedName>
</protein>
<accession>A0A7I7YR18</accession>
<dbReference type="Pfam" id="PF17991">
    <property type="entry name" value="Thioredoxin_10"/>
    <property type="match status" value="1"/>
</dbReference>
<proteinExistence type="predicted"/>
<dbReference type="Proteomes" id="UP000467105">
    <property type="component" value="Chromosome"/>
</dbReference>